<organism evidence="2">
    <name type="scientific">Bosea sp. NBC_00436</name>
    <dbReference type="NCBI Taxonomy" id="2969620"/>
    <lineage>
        <taxon>Bacteria</taxon>
        <taxon>Pseudomonadati</taxon>
        <taxon>Pseudomonadota</taxon>
        <taxon>Alphaproteobacteria</taxon>
        <taxon>Hyphomicrobiales</taxon>
        <taxon>Boseaceae</taxon>
        <taxon>Bosea</taxon>
    </lineage>
</organism>
<dbReference type="SUPFAM" id="SSF46785">
    <property type="entry name" value="Winged helix' DNA-binding domain"/>
    <property type="match status" value="1"/>
</dbReference>
<accession>A0A9E8CND6</accession>
<name>A0A9E8CND6_9HYPH</name>
<sequence length="182" mass="20059">MSTENRHLTVAKPELLDGESDIRFRDLLYDFFAFGSRLEEARARFAGYIGLTPPQYLILIAIGRGTPEHELGVAQVAERLHLSGAFVTIEVNKLVKSGLVEKRPHPSDGRRVNLSVTATGFEKLELLACLQRPVNDALFASLDRKNFEALSEIMRRLASGAGQAIHLADHLVASEPQPGSRT</sequence>
<proteinExistence type="predicted"/>
<dbReference type="GO" id="GO:0003700">
    <property type="term" value="F:DNA-binding transcription factor activity"/>
    <property type="evidence" value="ECO:0007669"/>
    <property type="project" value="InterPro"/>
</dbReference>
<dbReference type="AlphaFoldDB" id="A0A9E8CND6"/>
<gene>
    <name evidence="2" type="ORF">NWE54_10050</name>
</gene>
<dbReference type="PANTHER" id="PTHR33164:SF101">
    <property type="entry name" value="TRANSCRIPTIONAL REPRESSOR MPRA"/>
    <property type="match status" value="1"/>
</dbReference>
<feature type="domain" description="HTH marR-type" evidence="1">
    <location>
        <begin position="20"/>
        <end position="159"/>
    </location>
</feature>
<reference evidence="2" key="1">
    <citation type="submission" date="2022-08" db="EMBL/GenBank/DDBJ databases">
        <title>Complete Genome Sequences of 2 Bosea sp. soil isolates.</title>
        <authorList>
            <person name="Alvarez Arevalo M."/>
            <person name="Sterndorff E.B."/>
            <person name="Faurdal D."/>
            <person name="Joergensen T.S."/>
            <person name="Weber T."/>
        </authorList>
    </citation>
    <scope>NUCLEOTIDE SEQUENCE</scope>
    <source>
        <strain evidence="2">NBC_00436</strain>
    </source>
</reference>
<dbReference type="PANTHER" id="PTHR33164">
    <property type="entry name" value="TRANSCRIPTIONAL REGULATOR, MARR FAMILY"/>
    <property type="match status" value="1"/>
</dbReference>
<evidence type="ECO:0000259" key="1">
    <source>
        <dbReference type="PROSITE" id="PS50995"/>
    </source>
</evidence>
<evidence type="ECO:0000313" key="2">
    <source>
        <dbReference type="EMBL" id="UZF89095.1"/>
    </source>
</evidence>
<protein>
    <submittedName>
        <fullName evidence="2">MarR family winged helix-turn-helix transcriptional regulator</fullName>
    </submittedName>
</protein>
<dbReference type="PROSITE" id="PS50995">
    <property type="entry name" value="HTH_MARR_2"/>
    <property type="match status" value="1"/>
</dbReference>
<dbReference type="InterPro" id="IPR000835">
    <property type="entry name" value="HTH_MarR-typ"/>
</dbReference>
<dbReference type="GO" id="GO:0006950">
    <property type="term" value="P:response to stress"/>
    <property type="evidence" value="ECO:0007669"/>
    <property type="project" value="TreeGrafter"/>
</dbReference>
<dbReference type="Pfam" id="PF12802">
    <property type="entry name" value="MarR_2"/>
    <property type="match status" value="1"/>
</dbReference>
<dbReference type="Gene3D" id="1.10.10.10">
    <property type="entry name" value="Winged helix-like DNA-binding domain superfamily/Winged helix DNA-binding domain"/>
    <property type="match status" value="1"/>
</dbReference>
<dbReference type="InterPro" id="IPR036390">
    <property type="entry name" value="WH_DNA-bd_sf"/>
</dbReference>
<dbReference type="InterPro" id="IPR039422">
    <property type="entry name" value="MarR/SlyA-like"/>
</dbReference>
<dbReference type="EMBL" id="CP102774">
    <property type="protein sequence ID" value="UZF89095.1"/>
    <property type="molecule type" value="Genomic_DNA"/>
</dbReference>
<dbReference type="InterPro" id="IPR036388">
    <property type="entry name" value="WH-like_DNA-bd_sf"/>
</dbReference>
<dbReference type="SMART" id="SM00347">
    <property type="entry name" value="HTH_MARR"/>
    <property type="match status" value="1"/>
</dbReference>